<dbReference type="STRING" id="1408250.Q760_09385"/>
<sequence length="109" mass="11517">MTGTEPAAGGSPAASPQQTEPLDRDFTATVQKSPSTGGWTYVVLPGSAEIFGTRGIVKVRGTVDGEGFRSSFMALGDGTHKLPVTARTLRAIRKGPGDEVHVHLDERLR</sequence>
<dbReference type="Proteomes" id="UP000029833">
    <property type="component" value="Unassembled WGS sequence"/>
</dbReference>
<dbReference type="InterPro" id="IPR037079">
    <property type="entry name" value="AF2212/PG0164-like_sf"/>
</dbReference>
<evidence type="ECO:0000313" key="2">
    <source>
        <dbReference type="EMBL" id="KGM03100.1"/>
    </source>
</evidence>
<dbReference type="InterPro" id="IPR015018">
    <property type="entry name" value="DUF1905"/>
</dbReference>
<dbReference type="EMBL" id="AXNT01000024">
    <property type="protein sequence ID" value="KGM03100.1"/>
    <property type="molecule type" value="Genomic_DNA"/>
</dbReference>
<dbReference type="Gene3D" id="2.40.30.100">
    <property type="entry name" value="AF2212/PG0164-like"/>
    <property type="match status" value="1"/>
</dbReference>
<accession>A0A0A0B899</accession>
<dbReference type="SUPFAM" id="SSF141694">
    <property type="entry name" value="AF2212/PG0164-like"/>
    <property type="match status" value="1"/>
</dbReference>
<dbReference type="Pfam" id="PF08922">
    <property type="entry name" value="DUF1905"/>
    <property type="match status" value="1"/>
</dbReference>
<evidence type="ECO:0000313" key="3">
    <source>
        <dbReference type="Proteomes" id="UP000029833"/>
    </source>
</evidence>
<evidence type="ECO:0008006" key="4">
    <source>
        <dbReference type="Google" id="ProtNLM"/>
    </source>
</evidence>
<feature type="region of interest" description="Disordered" evidence="1">
    <location>
        <begin position="1"/>
        <end position="23"/>
    </location>
</feature>
<dbReference type="RefSeq" id="WP_084142520.1">
    <property type="nucleotide sequence ID" value="NZ_AXNT01000024.1"/>
</dbReference>
<dbReference type="OrthoDB" id="8246703at2"/>
<protein>
    <recommendedName>
        <fullName evidence="4">DUF1905 domain-containing protein</fullName>
    </recommendedName>
</protein>
<gene>
    <name evidence="2" type="ORF">Q760_09385</name>
</gene>
<organism evidence="2 3">
    <name type="scientific">Cellulomonas cellasea DSM 20118</name>
    <dbReference type="NCBI Taxonomy" id="1408250"/>
    <lineage>
        <taxon>Bacteria</taxon>
        <taxon>Bacillati</taxon>
        <taxon>Actinomycetota</taxon>
        <taxon>Actinomycetes</taxon>
        <taxon>Micrococcales</taxon>
        <taxon>Cellulomonadaceae</taxon>
        <taxon>Cellulomonas</taxon>
    </lineage>
</organism>
<comment type="caution">
    <text evidence="2">The sequence shown here is derived from an EMBL/GenBank/DDBJ whole genome shotgun (WGS) entry which is preliminary data.</text>
</comment>
<reference evidence="2 3" key="1">
    <citation type="submission" date="2013-10" db="EMBL/GenBank/DDBJ databases">
        <authorList>
            <person name="Wang G."/>
            <person name="Zhuang W."/>
        </authorList>
    </citation>
    <scope>NUCLEOTIDE SEQUENCE [LARGE SCALE GENOMIC DNA]</scope>
    <source>
        <strain evidence="2 3">DSM 20118</strain>
    </source>
</reference>
<keyword evidence="3" id="KW-1185">Reference proteome</keyword>
<dbReference type="AlphaFoldDB" id="A0A0A0B899"/>
<name>A0A0A0B899_9CELL</name>
<evidence type="ECO:0000256" key="1">
    <source>
        <dbReference type="SAM" id="MobiDB-lite"/>
    </source>
</evidence>
<proteinExistence type="predicted"/>
<feature type="compositionally biased region" description="Low complexity" evidence="1">
    <location>
        <begin position="1"/>
        <end position="16"/>
    </location>
</feature>